<proteinExistence type="predicted"/>
<dbReference type="AlphaFoldDB" id="A0A4D5RYS6"/>
<dbReference type="EMBL" id="GHJT01007800">
    <property type="protein sequence ID" value="MOY41771.1"/>
    <property type="molecule type" value="Transcribed_RNA"/>
</dbReference>
<name>A0A4D5RYS6_IXOSC</name>
<accession>A0A4D5RYS6</accession>
<sequence>MSNRTRGHPLRQTVFSVFLFLFIFVNIAAPLLYAHFCAGSSGLQAGLCWKNHGQPLASRKTCGGRIWPAGRGFETPALHKKGFPSPARGSFSTAWIF</sequence>
<organism evidence="1">
    <name type="scientific">Ixodes scapularis</name>
    <name type="common">Black-legged tick</name>
    <name type="synonym">Deer tick</name>
    <dbReference type="NCBI Taxonomy" id="6945"/>
    <lineage>
        <taxon>Eukaryota</taxon>
        <taxon>Metazoa</taxon>
        <taxon>Ecdysozoa</taxon>
        <taxon>Arthropoda</taxon>
        <taxon>Chelicerata</taxon>
        <taxon>Arachnida</taxon>
        <taxon>Acari</taxon>
        <taxon>Parasitiformes</taxon>
        <taxon>Ixodida</taxon>
        <taxon>Ixodoidea</taxon>
        <taxon>Ixodidae</taxon>
        <taxon>Ixodinae</taxon>
        <taxon>Ixodes</taxon>
    </lineage>
</organism>
<evidence type="ECO:0000313" key="1">
    <source>
        <dbReference type="EMBL" id="MOY41771.1"/>
    </source>
</evidence>
<protein>
    <submittedName>
        <fullName evidence="1">Putative secreted protein</fullName>
    </submittedName>
</protein>
<reference evidence="1" key="1">
    <citation type="submission" date="2019-04" db="EMBL/GenBank/DDBJ databases">
        <title>An insight into the mialome of Ixodes scapularis.</title>
        <authorList>
            <person name="Ribeiro J.M."/>
            <person name="Mather T.N."/>
            <person name="Karim S."/>
        </authorList>
    </citation>
    <scope>NUCLEOTIDE SEQUENCE</scope>
</reference>